<reference evidence="7" key="1">
    <citation type="submission" date="2020-05" db="EMBL/GenBank/DDBJ databases">
        <authorList>
            <person name="Chiriac C."/>
            <person name="Salcher M."/>
            <person name="Ghai R."/>
            <person name="Kavagutti S V."/>
        </authorList>
    </citation>
    <scope>NUCLEOTIDE SEQUENCE</scope>
</reference>
<accession>A0A6J7QPR7</accession>
<gene>
    <name evidence="1" type="ORF">UFOPK2343_00395</name>
    <name evidence="2" type="ORF">UFOPK2652_00440</name>
    <name evidence="3" type="ORF">UFOPK3128_00527</name>
    <name evidence="4" type="ORF">UFOPK3227_00630</name>
    <name evidence="5" type="ORF">UFOPK3511_00380</name>
    <name evidence="6" type="ORF">UFOPK3880_00330</name>
    <name evidence="7" type="ORF">UFOPK4146_00181</name>
</gene>
<dbReference type="EMBL" id="CAFBMA010000002">
    <property type="protein sequence ID" value="CAB4890799.1"/>
    <property type="molecule type" value="Genomic_DNA"/>
</dbReference>
<dbReference type="EMBL" id="CAFAAZ010000003">
    <property type="protein sequence ID" value="CAB4817171.1"/>
    <property type="molecule type" value="Genomic_DNA"/>
</dbReference>
<dbReference type="EMBL" id="CAEZYD010000004">
    <property type="protein sequence ID" value="CAB4705344.1"/>
    <property type="molecule type" value="Genomic_DNA"/>
</dbReference>
<name>A0A6J7QPR7_9ZZZZ</name>
<dbReference type="EMBL" id="CAFBPT010000001">
    <property type="protein sequence ID" value="CAB5019738.1"/>
    <property type="molecule type" value="Genomic_DNA"/>
</dbReference>
<sequence>MINKITAALGALVLSIVFVLVIKPDSTGLTTVKSYPATVCPANLSDSTSTSVLPSSKILVKQIPSKKNTLVKAKTSFYLSSNPLLVEGNSETSINVTRSKSRSLATVVCSISSGDQWFVGGSGAVTSRSSLAIINSGLSTSIVDLIVYSPTSVSSVISVRISKNSSKRIYLDTLAPGENSLVIHAITRSGRVTTFLHDQRQRGLVALGGDFVSQGADPATRVVIPAISNISRAARNTNQTLRILAPGKISANVRVILVSTDGTFAPLELDDIYVKAGKVKDISFKPVVNSRNFSLVLTSDRPIVAAVKSSGVFNGANEFAWSTAGHELRDVTIFFGGLRPDVVFQGKNFEVDVQWTDKKRKVYSTTVRSGSSDNLATWLPKSGVLSARFSTVNGKVYGGAIFKEKIGFSHLPLAAGAQLESSAVPSSDTKVITRE</sequence>
<evidence type="ECO:0000313" key="7">
    <source>
        <dbReference type="EMBL" id="CAB5019738.1"/>
    </source>
</evidence>
<dbReference type="Pfam" id="PF18986">
    <property type="entry name" value="DUF5719"/>
    <property type="match status" value="1"/>
</dbReference>
<proteinExistence type="predicted"/>
<dbReference type="EMBL" id="CAFAHD010000061">
    <property type="protein sequence ID" value="CAB4837608.1"/>
    <property type="molecule type" value="Genomic_DNA"/>
</dbReference>
<dbReference type="EMBL" id="CAFBNU010000002">
    <property type="protein sequence ID" value="CAB4961573.1"/>
    <property type="molecule type" value="Genomic_DNA"/>
</dbReference>
<dbReference type="EMBL" id="CAEZXD010000006">
    <property type="protein sequence ID" value="CAB4671243.1"/>
    <property type="molecule type" value="Genomic_DNA"/>
</dbReference>
<evidence type="ECO:0000313" key="4">
    <source>
        <dbReference type="EMBL" id="CAB4837608.1"/>
    </source>
</evidence>
<evidence type="ECO:0000313" key="3">
    <source>
        <dbReference type="EMBL" id="CAB4817171.1"/>
    </source>
</evidence>
<evidence type="ECO:0000313" key="6">
    <source>
        <dbReference type="EMBL" id="CAB4961573.1"/>
    </source>
</evidence>
<evidence type="ECO:0000313" key="1">
    <source>
        <dbReference type="EMBL" id="CAB4671243.1"/>
    </source>
</evidence>
<dbReference type="AlphaFoldDB" id="A0A6J7QPR7"/>
<dbReference type="InterPro" id="IPR043777">
    <property type="entry name" value="DUF5719"/>
</dbReference>
<organism evidence="7">
    <name type="scientific">freshwater metagenome</name>
    <dbReference type="NCBI Taxonomy" id="449393"/>
    <lineage>
        <taxon>unclassified sequences</taxon>
        <taxon>metagenomes</taxon>
        <taxon>ecological metagenomes</taxon>
    </lineage>
</organism>
<protein>
    <submittedName>
        <fullName evidence="7">Unannotated protein</fullName>
    </submittedName>
</protein>
<evidence type="ECO:0000313" key="2">
    <source>
        <dbReference type="EMBL" id="CAB4705344.1"/>
    </source>
</evidence>
<evidence type="ECO:0000313" key="5">
    <source>
        <dbReference type="EMBL" id="CAB4890799.1"/>
    </source>
</evidence>